<reference evidence="2" key="1">
    <citation type="journal article" date="2011" name="Nat. Genet.">
        <title>The Arabidopsis lyrata genome sequence and the basis of rapid genome size change.</title>
        <authorList>
            <person name="Hu T.T."/>
            <person name="Pattyn P."/>
            <person name="Bakker E.G."/>
            <person name="Cao J."/>
            <person name="Cheng J.-F."/>
            <person name="Clark R.M."/>
            <person name="Fahlgren N."/>
            <person name="Fawcett J.A."/>
            <person name="Grimwood J."/>
            <person name="Gundlach H."/>
            <person name="Haberer G."/>
            <person name="Hollister J.D."/>
            <person name="Ossowski S."/>
            <person name="Ottilar R.P."/>
            <person name="Salamov A.A."/>
            <person name="Schneeberger K."/>
            <person name="Spannagl M."/>
            <person name="Wang X."/>
            <person name="Yang L."/>
            <person name="Nasrallah M.E."/>
            <person name="Bergelson J."/>
            <person name="Carrington J.C."/>
            <person name="Gaut B.S."/>
            <person name="Schmutz J."/>
            <person name="Mayer K.F.X."/>
            <person name="Van de Peer Y."/>
            <person name="Grigoriev I.V."/>
            <person name="Nordborg M."/>
            <person name="Weigel D."/>
            <person name="Guo Y.-L."/>
        </authorList>
    </citation>
    <scope>NUCLEOTIDE SEQUENCE [LARGE SCALE GENOMIC DNA]</scope>
    <source>
        <strain evidence="2">cv. MN47</strain>
    </source>
</reference>
<dbReference type="AlphaFoldDB" id="D7MMS7"/>
<protein>
    <submittedName>
        <fullName evidence="1">Predicted protein</fullName>
    </submittedName>
</protein>
<evidence type="ECO:0000313" key="1">
    <source>
        <dbReference type="EMBL" id="EFH42450.1"/>
    </source>
</evidence>
<gene>
    <name evidence="1" type="ORF">ARALYDRAFT_918887</name>
</gene>
<sequence>MENEESVFDAWSSSSEEFEHEALLEPTKLAAVKLDADISETEIKSFFSNIAEPGVDIYETRDENDCVVGSVAVMTFSSLEQTQALLYISVLMLAMKLKGEKMRGKPVYLTRWSSSLFTACVVGFDPTLSDNDLKQRFSEALGSIGTADKPESVGILIKTFIPRSTSNGASLGMPFEKVIGHGLLIAAGTVEDGLQVLEFQDSFGLEHGAQGFIKLAFFKYLLKEVYEF</sequence>
<accession>D7MMS7</accession>
<evidence type="ECO:0000313" key="2">
    <source>
        <dbReference type="Proteomes" id="UP000008694"/>
    </source>
</evidence>
<dbReference type="HOGENOM" id="CLU_1216232_0_0_1"/>
<proteinExistence type="predicted"/>
<dbReference type="EMBL" id="GL348720">
    <property type="protein sequence ID" value="EFH42450.1"/>
    <property type="molecule type" value="Genomic_DNA"/>
</dbReference>
<dbReference type="Proteomes" id="UP000008694">
    <property type="component" value="Unassembled WGS sequence"/>
</dbReference>
<dbReference type="Gramene" id="scaffold_802287.1">
    <property type="protein sequence ID" value="scaffold_802287.1"/>
    <property type="gene ID" value="scaffold_802287.1"/>
</dbReference>
<name>D7MMS7_ARALL</name>
<keyword evidence="2" id="KW-1185">Reference proteome</keyword>
<organism evidence="2">
    <name type="scientific">Arabidopsis lyrata subsp. lyrata</name>
    <name type="common">Lyre-leaved rock-cress</name>
    <dbReference type="NCBI Taxonomy" id="81972"/>
    <lineage>
        <taxon>Eukaryota</taxon>
        <taxon>Viridiplantae</taxon>
        <taxon>Streptophyta</taxon>
        <taxon>Embryophyta</taxon>
        <taxon>Tracheophyta</taxon>
        <taxon>Spermatophyta</taxon>
        <taxon>Magnoliopsida</taxon>
        <taxon>eudicotyledons</taxon>
        <taxon>Gunneridae</taxon>
        <taxon>Pentapetalae</taxon>
        <taxon>rosids</taxon>
        <taxon>malvids</taxon>
        <taxon>Brassicales</taxon>
        <taxon>Brassicaceae</taxon>
        <taxon>Camelineae</taxon>
        <taxon>Arabidopsis</taxon>
    </lineage>
</organism>